<evidence type="ECO:0000313" key="1">
    <source>
        <dbReference type="EMBL" id="HJB40677.1"/>
    </source>
</evidence>
<dbReference type="Proteomes" id="UP000824209">
    <property type="component" value="Unassembled WGS sequence"/>
</dbReference>
<organism evidence="1 2">
    <name type="scientific">Candidatus Ruthenibacterium avium</name>
    <dbReference type="NCBI Taxonomy" id="2838751"/>
    <lineage>
        <taxon>Bacteria</taxon>
        <taxon>Bacillati</taxon>
        <taxon>Bacillota</taxon>
        <taxon>Clostridia</taxon>
        <taxon>Eubacteriales</taxon>
        <taxon>Oscillospiraceae</taxon>
        <taxon>Ruthenibacterium</taxon>
    </lineage>
</organism>
<dbReference type="InterPro" id="IPR051082">
    <property type="entry name" value="Pentapeptide-BTB/POZ_domain"/>
</dbReference>
<dbReference type="SUPFAM" id="SSF141571">
    <property type="entry name" value="Pentapeptide repeat-like"/>
    <property type="match status" value="1"/>
</dbReference>
<accession>A0A9D2M444</accession>
<dbReference type="InterPro" id="IPR001646">
    <property type="entry name" value="5peptide_repeat"/>
</dbReference>
<comment type="caution">
    <text evidence="1">The sequence shown here is derived from an EMBL/GenBank/DDBJ whole genome shotgun (WGS) entry which is preliminary data.</text>
</comment>
<dbReference type="PANTHER" id="PTHR14136:SF17">
    <property type="entry name" value="BTB_POZ DOMAIN-CONTAINING PROTEIN KCTD9"/>
    <property type="match status" value="1"/>
</dbReference>
<dbReference type="AlphaFoldDB" id="A0A9D2M444"/>
<dbReference type="Gene3D" id="2.160.20.80">
    <property type="entry name" value="E3 ubiquitin-protein ligase SopA"/>
    <property type="match status" value="1"/>
</dbReference>
<sequence length="208" mass="23192">MEDQKEEWNICLARASAEPQAIEAHIWEKETLSGGVGALRFERCVFRHCVFDTLSAQKSEWVDCSFEHCVLLMADWQDAFFRRCRWTACRLNGATFAGACLEDAVFERCTASSSAWTQALLKRVDFVDCRMEQAFLDGLKPKSRWSVRGCDLTGADFAKTALTGQRLDTCTIDGLRVEGAELRGAVVSPVQACALARLLGVVIREEGE</sequence>
<reference evidence="1" key="2">
    <citation type="submission" date="2021-04" db="EMBL/GenBank/DDBJ databases">
        <authorList>
            <person name="Gilroy R."/>
        </authorList>
    </citation>
    <scope>NUCLEOTIDE SEQUENCE</scope>
    <source>
        <strain evidence="1">ChiBcec8-14828</strain>
    </source>
</reference>
<proteinExistence type="predicted"/>
<evidence type="ECO:0000313" key="2">
    <source>
        <dbReference type="Proteomes" id="UP000824209"/>
    </source>
</evidence>
<protein>
    <submittedName>
        <fullName evidence="1">Pentapeptide repeat-containing protein</fullName>
    </submittedName>
</protein>
<dbReference type="Pfam" id="PF13599">
    <property type="entry name" value="Pentapeptide_4"/>
    <property type="match status" value="1"/>
</dbReference>
<dbReference type="Pfam" id="PF00805">
    <property type="entry name" value="Pentapeptide"/>
    <property type="match status" value="1"/>
</dbReference>
<dbReference type="PANTHER" id="PTHR14136">
    <property type="entry name" value="BTB_POZ DOMAIN-CONTAINING PROTEIN KCTD9"/>
    <property type="match status" value="1"/>
</dbReference>
<dbReference type="EMBL" id="DWYA01000088">
    <property type="protein sequence ID" value="HJB40677.1"/>
    <property type="molecule type" value="Genomic_DNA"/>
</dbReference>
<reference evidence="1" key="1">
    <citation type="journal article" date="2021" name="PeerJ">
        <title>Extensive microbial diversity within the chicken gut microbiome revealed by metagenomics and culture.</title>
        <authorList>
            <person name="Gilroy R."/>
            <person name="Ravi A."/>
            <person name="Getino M."/>
            <person name="Pursley I."/>
            <person name="Horton D.L."/>
            <person name="Alikhan N.F."/>
            <person name="Baker D."/>
            <person name="Gharbi K."/>
            <person name="Hall N."/>
            <person name="Watson M."/>
            <person name="Adriaenssens E.M."/>
            <person name="Foster-Nyarko E."/>
            <person name="Jarju S."/>
            <person name="Secka A."/>
            <person name="Antonio M."/>
            <person name="Oren A."/>
            <person name="Chaudhuri R.R."/>
            <person name="La Ragione R."/>
            <person name="Hildebrand F."/>
            <person name="Pallen M.J."/>
        </authorList>
    </citation>
    <scope>NUCLEOTIDE SEQUENCE</scope>
    <source>
        <strain evidence="1">ChiBcec8-14828</strain>
    </source>
</reference>
<gene>
    <name evidence="1" type="ORF">H9943_09820</name>
</gene>
<name>A0A9D2M444_9FIRM</name>